<accession>A0A1M6KD72</accession>
<dbReference type="Proteomes" id="UP000184536">
    <property type="component" value="Unassembled WGS sequence"/>
</dbReference>
<name>A0A1M6KD72_9FIRM</name>
<evidence type="ECO:0000313" key="2">
    <source>
        <dbReference type="Proteomes" id="UP000184536"/>
    </source>
</evidence>
<evidence type="ECO:0000313" key="1">
    <source>
        <dbReference type="EMBL" id="SHJ56861.1"/>
    </source>
</evidence>
<gene>
    <name evidence="1" type="ORF">SAMN02745975_02372</name>
</gene>
<dbReference type="InterPro" id="IPR011047">
    <property type="entry name" value="Quinoprotein_ADH-like_sf"/>
</dbReference>
<dbReference type="Pfam" id="PF18975">
    <property type="entry name" value="DUF5711"/>
    <property type="match status" value="1"/>
</dbReference>
<evidence type="ECO:0008006" key="3">
    <source>
        <dbReference type="Google" id="ProtNLM"/>
    </source>
</evidence>
<dbReference type="STRING" id="1121919.SAMN02745975_02372"/>
<reference evidence="2" key="1">
    <citation type="submission" date="2016-11" db="EMBL/GenBank/DDBJ databases">
        <authorList>
            <person name="Varghese N."/>
            <person name="Submissions S."/>
        </authorList>
    </citation>
    <scope>NUCLEOTIDE SEQUENCE [LARGE SCALE GENOMIC DNA]</scope>
    <source>
        <strain evidence="2">DSM 17957</strain>
    </source>
</reference>
<dbReference type="SUPFAM" id="SSF50998">
    <property type="entry name" value="Quinoprotein alcohol dehydrogenase-like"/>
    <property type="match status" value="1"/>
</dbReference>
<proteinExistence type="predicted"/>
<dbReference type="RefSeq" id="WP_190014443.1">
    <property type="nucleotide sequence ID" value="NZ_FQZV01000030.1"/>
</dbReference>
<organism evidence="1 2">
    <name type="scientific">Geosporobacter subterraneus DSM 17957</name>
    <dbReference type="NCBI Taxonomy" id="1121919"/>
    <lineage>
        <taxon>Bacteria</taxon>
        <taxon>Bacillati</taxon>
        <taxon>Bacillota</taxon>
        <taxon>Clostridia</taxon>
        <taxon>Peptostreptococcales</taxon>
        <taxon>Thermotaleaceae</taxon>
        <taxon>Geosporobacter</taxon>
    </lineage>
</organism>
<protein>
    <recommendedName>
        <fullName evidence="3">PQQ-like domain-containing protein</fullName>
    </recommendedName>
</protein>
<dbReference type="EMBL" id="FQZV01000030">
    <property type="protein sequence ID" value="SHJ56861.1"/>
    <property type="molecule type" value="Genomic_DNA"/>
</dbReference>
<dbReference type="InterPro" id="IPR043765">
    <property type="entry name" value="DUF5711"/>
</dbReference>
<dbReference type="AlphaFoldDB" id="A0A1M6KD72"/>
<sequence length="372" mass="42125">MRFFFTVIIILAVFVVGSTQVVGKIKNVLGYGELEFKKIGDISLKDKNKSLVHYFEQNFTVYEPSSQTLQAFGPDGQERWTLKEKIENPILSSTPTHLYIGEREKGRILCVDTLGNIDWEIQLERPLRMIRSSAKGYVAVYSEDESGKGMVFVFDMEKKQRGKINLNQGTLMDMVLSQETELLALSVMSIANDKIESNVTLYNMEGKLLGGNKYDGDIISRVYAGSEQRIVNVGDKKVIGFSKEKGLLWNKDIEDSISRTAWSEEGFIVLGLVNNKKTIIDTKNRNQIAIVDLEGKEWCKLPLKGEVLGVDIKGERVAAFTERTLYLISKDGKEQIERKVNNDIHALYMLGKDQLALIFNDKIEIMGVKFKE</sequence>
<keyword evidence="2" id="KW-1185">Reference proteome</keyword>